<proteinExistence type="predicted"/>
<accession>A0A0A2TNW4</accession>
<dbReference type="RefSeq" id="WP_036824098.1">
    <property type="nucleotide sequence ID" value="NZ_AVBF01000089.1"/>
</dbReference>
<sequence length="65" mass="7007">MKKSTASKISLISCILLVITPSITLITNDIPADIAFGQYILLFSGILGLIAMTISTAIEKLRKKL</sequence>
<keyword evidence="3" id="KW-1185">Reference proteome</keyword>
<dbReference type="EMBL" id="AVBF01000089">
    <property type="protein sequence ID" value="KGP71030.1"/>
    <property type="molecule type" value="Genomic_DNA"/>
</dbReference>
<keyword evidence="1" id="KW-0472">Membrane</keyword>
<keyword evidence="1" id="KW-1133">Transmembrane helix</keyword>
<keyword evidence="1" id="KW-0812">Transmembrane</keyword>
<protein>
    <submittedName>
        <fullName evidence="2">Uncharacterized protein</fullName>
    </submittedName>
</protein>
<dbReference type="Proteomes" id="UP000030147">
    <property type="component" value="Unassembled WGS sequence"/>
</dbReference>
<gene>
    <name evidence="2" type="ORF">N782_01800</name>
</gene>
<feature type="transmembrane region" description="Helical" evidence="1">
    <location>
        <begin position="34"/>
        <end position="58"/>
    </location>
</feature>
<comment type="caution">
    <text evidence="2">The sequence shown here is derived from an EMBL/GenBank/DDBJ whole genome shotgun (WGS) entry which is preliminary data.</text>
</comment>
<dbReference type="AlphaFoldDB" id="A0A0A2TNW4"/>
<organism evidence="2 3">
    <name type="scientific">Pontibacillus yanchengensis Y32</name>
    <dbReference type="NCBI Taxonomy" id="1385514"/>
    <lineage>
        <taxon>Bacteria</taxon>
        <taxon>Bacillati</taxon>
        <taxon>Bacillota</taxon>
        <taxon>Bacilli</taxon>
        <taxon>Bacillales</taxon>
        <taxon>Bacillaceae</taxon>
        <taxon>Pontibacillus</taxon>
    </lineage>
</organism>
<reference evidence="2 3" key="1">
    <citation type="journal article" date="2015" name="Stand. Genomic Sci.">
        <title>High quality draft genome sequence of the moderately halophilic bacterium Pontibacillus yanchengensis Y32(T) and comparison among Pontibacillus genomes.</title>
        <authorList>
            <person name="Huang J."/>
            <person name="Qiao Z.X."/>
            <person name="Tang J.W."/>
            <person name="Wang G."/>
        </authorList>
    </citation>
    <scope>NUCLEOTIDE SEQUENCE [LARGE SCALE GENOMIC DNA]</scope>
    <source>
        <strain evidence="2 3">Y32</strain>
    </source>
</reference>
<evidence type="ECO:0000313" key="3">
    <source>
        <dbReference type="Proteomes" id="UP000030147"/>
    </source>
</evidence>
<evidence type="ECO:0000313" key="2">
    <source>
        <dbReference type="EMBL" id="KGP71030.1"/>
    </source>
</evidence>
<name>A0A0A2TNW4_9BACI</name>
<evidence type="ECO:0000256" key="1">
    <source>
        <dbReference type="SAM" id="Phobius"/>
    </source>
</evidence>